<organism evidence="1 2">
    <name type="scientific">Trichuris trichiura</name>
    <name type="common">Whipworm</name>
    <name type="synonym">Trichocephalus trichiurus</name>
    <dbReference type="NCBI Taxonomy" id="36087"/>
    <lineage>
        <taxon>Eukaryota</taxon>
        <taxon>Metazoa</taxon>
        <taxon>Ecdysozoa</taxon>
        <taxon>Nematoda</taxon>
        <taxon>Enoplea</taxon>
        <taxon>Dorylaimia</taxon>
        <taxon>Trichinellida</taxon>
        <taxon>Trichuridae</taxon>
        <taxon>Trichuris</taxon>
    </lineage>
</organism>
<dbReference type="AlphaFoldDB" id="A0A077Z1G9"/>
<dbReference type="Proteomes" id="UP000030665">
    <property type="component" value="Unassembled WGS sequence"/>
</dbReference>
<name>A0A077Z1G9_TRITR</name>
<sequence>MGNVPVTRIVNNGNENASEHDEPGISDLHLNDRSLVQRDDISSRIENFASRNGKNAPDYANGPIEMQQAFHCPQCNACFAKLPGLQVRHKRKHPNDYLASQSDQSKLISNLKRLLKWRQLQQVGVANGFPKTYFQPHGKVRTVGTITARKKEVVYKELT</sequence>
<gene>
    <name evidence="1" type="ORF">TTRE_0000068401</name>
</gene>
<protein>
    <submittedName>
        <fullName evidence="1">Putative leucine-rich repeats containing F-box pr otein FBL3</fullName>
    </submittedName>
</protein>
<reference evidence="1" key="1">
    <citation type="submission" date="2014-01" db="EMBL/GenBank/DDBJ databases">
        <authorList>
            <person name="Aslett M."/>
        </authorList>
    </citation>
    <scope>NUCLEOTIDE SEQUENCE</scope>
</reference>
<evidence type="ECO:0000313" key="1">
    <source>
        <dbReference type="EMBL" id="CDW52425.1"/>
    </source>
</evidence>
<keyword evidence="2" id="KW-1185">Reference proteome</keyword>
<reference evidence="1" key="2">
    <citation type="submission" date="2014-03" db="EMBL/GenBank/DDBJ databases">
        <title>The whipworm genome and dual-species transcriptomics of an intimate host-pathogen interaction.</title>
        <authorList>
            <person name="Foth B.J."/>
            <person name="Tsai I.J."/>
            <person name="Reid A.J."/>
            <person name="Bancroft A.J."/>
            <person name="Nichol S."/>
            <person name="Tracey A."/>
            <person name="Holroyd N."/>
            <person name="Cotton J.A."/>
            <person name="Stanley E.J."/>
            <person name="Zarowiecki M."/>
            <person name="Liu J.Z."/>
            <person name="Huckvale T."/>
            <person name="Cooper P.J."/>
            <person name="Grencis R.K."/>
            <person name="Berriman M."/>
        </authorList>
    </citation>
    <scope>NUCLEOTIDE SEQUENCE [LARGE SCALE GENOMIC DNA]</scope>
</reference>
<evidence type="ECO:0000313" key="2">
    <source>
        <dbReference type="Proteomes" id="UP000030665"/>
    </source>
</evidence>
<proteinExistence type="predicted"/>
<accession>A0A077Z1G9</accession>
<dbReference type="EMBL" id="HG805822">
    <property type="protein sequence ID" value="CDW52425.1"/>
    <property type="molecule type" value="Genomic_DNA"/>
</dbReference>